<comment type="catalytic activity">
    <reaction evidence="10">
        <text>a very-long-chain acyl-CoA + malonyl-CoA + H(+) = a very-long-chain 3-oxoacyl-CoA + CO2 + CoA</text>
        <dbReference type="Rhea" id="RHEA:32727"/>
        <dbReference type="ChEBI" id="CHEBI:15378"/>
        <dbReference type="ChEBI" id="CHEBI:16526"/>
        <dbReference type="ChEBI" id="CHEBI:57287"/>
        <dbReference type="ChEBI" id="CHEBI:57384"/>
        <dbReference type="ChEBI" id="CHEBI:90725"/>
        <dbReference type="ChEBI" id="CHEBI:90736"/>
        <dbReference type="EC" id="2.3.1.199"/>
    </reaction>
</comment>
<keyword evidence="8 10" id="KW-0472">Membrane</keyword>
<name>A0A8S4S640_9NEOP</name>
<keyword evidence="2 10" id="KW-0444">Lipid biosynthesis</keyword>
<evidence type="ECO:0000256" key="3">
    <source>
        <dbReference type="ARBA" id="ARBA00022679"/>
    </source>
</evidence>
<evidence type="ECO:0000256" key="6">
    <source>
        <dbReference type="ARBA" id="ARBA00022989"/>
    </source>
</evidence>
<dbReference type="AlphaFoldDB" id="A0A8S4S640"/>
<dbReference type="GO" id="GO:0034626">
    <property type="term" value="P:fatty acid elongation, polyunsaturated fatty acid"/>
    <property type="evidence" value="ECO:0007669"/>
    <property type="project" value="TreeGrafter"/>
</dbReference>
<feature type="transmembrane region" description="Helical" evidence="10">
    <location>
        <begin position="261"/>
        <end position="281"/>
    </location>
</feature>
<dbReference type="PANTHER" id="PTHR11157:SF103">
    <property type="entry name" value="ELONGATION OF VERY LONG CHAIN FATTY ACIDS PROTEIN"/>
    <property type="match status" value="1"/>
</dbReference>
<comment type="caution">
    <text evidence="11">The sequence shown here is derived from an EMBL/GenBank/DDBJ whole genome shotgun (WGS) entry which is preliminary data.</text>
</comment>
<evidence type="ECO:0000256" key="1">
    <source>
        <dbReference type="ARBA" id="ARBA00004141"/>
    </source>
</evidence>
<keyword evidence="3 10" id="KW-0808">Transferase</keyword>
<evidence type="ECO:0000256" key="10">
    <source>
        <dbReference type="RuleBase" id="RU361115"/>
    </source>
</evidence>
<dbReference type="EMBL" id="CAKXAJ010025908">
    <property type="protein sequence ID" value="CAH2245649.1"/>
    <property type="molecule type" value="Genomic_DNA"/>
</dbReference>
<keyword evidence="5 10" id="KW-0276">Fatty acid metabolism</keyword>
<feature type="transmembrane region" description="Helical" evidence="10">
    <location>
        <begin position="88"/>
        <end position="108"/>
    </location>
</feature>
<feature type="transmembrane region" description="Helical" evidence="10">
    <location>
        <begin position="168"/>
        <end position="189"/>
    </location>
</feature>
<sequence>MMEFKLEGRRGRGLPRNRFNDVVEREIKVLDMSFHLQKLLLFASSPKNFGDESPKVKIPGAARALRIFQNTPLLSFVERWPLMNPNDVIFIIVTYLIFVLKIGPFLMARREPFKMKGFLILYNIIKITNSSVLAYKIIAVLYWKYMATKILDLFDTVFFVLRKKSSQITFLHVYHHVFMVVISWSSLKYDPSDHWAFMAVVNCTIHAIMYTYYGLSAMGPTYAKYLWWKKYLTLMQLIQFKIIILHIAIQTYTSPCPMSMVSYWVGVSNLAIFMGLFTDFYRKNYRLKSVSLVCNRQAID</sequence>
<dbReference type="PROSITE" id="PS01188">
    <property type="entry name" value="ELO"/>
    <property type="match status" value="1"/>
</dbReference>
<gene>
    <name evidence="11" type="primary">jg6554</name>
    <name evidence="11" type="ORF">PAEG_LOCUS21164</name>
</gene>
<comment type="subcellular location">
    <subcellularLocation>
        <location evidence="1">Membrane</location>
        <topology evidence="1">Multi-pass membrane protein</topology>
    </subcellularLocation>
</comment>
<evidence type="ECO:0000256" key="5">
    <source>
        <dbReference type="ARBA" id="ARBA00022832"/>
    </source>
</evidence>
<reference evidence="11" key="1">
    <citation type="submission" date="2022-03" db="EMBL/GenBank/DDBJ databases">
        <authorList>
            <person name="Lindestad O."/>
        </authorList>
    </citation>
    <scope>NUCLEOTIDE SEQUENCE</scope>
</reference>
<dbReference type="OrthoDB" id="434092at2759"/>
<dbReference type="GO" id="GO:0034625">
    <property type="term" value="P:fatty acid elongation, monounsaturated fatty acid"/>
    <property type="evidence" value="ECO:0007669"/>
    <property type="project" value="TreeGrafter"/>
</dbReference>
<evidence type="ECO:0000256" key="7">
    <source>
        <dbReference type="ARBA" id="ARBA00023098"/>
    </source>
</evidence>
<evidence type="ECO:0000256" key="2">
    <source>
        <dbReference type="ARBA" id="ARBA00022516"/>
    </source>
</evidence>
<feature type="transmembrane region" description="Helical" evidence="10">
    <location>
        <begin position="227"/>
        <end position="249"/>
    </location>
</feature>
<keyword evidence="7 10" id="KW-0443">Lipid metabolism</keyword>
<evidence type="ECO:0000313" key="12">
    <source>
        <dbReference type="Proteomes" id="UP000838756"/>
    </source>
</evidence>
<dbReference type="Proteomes" id="UP000838756">
    <property type="component" value="Unassembled WGS sequence"/>
</dbReference>
<evidence type="ECO:0000256" key="8">
    <source>
        <dbReference type="ARBA" id="ARBA00023136"/>
    </source>
</evidence>
<keyword evidence="4 10" id="KW-0812">Transmembrane</keyword>
<organism evidence="11 12">
    <name type="scientific">Pararge aegeria aegeria</name>
    <dbReference type="NCBI Taxonomy" id="348720"/>
    <lineage>
        <taxon>Eukaryota</taxon>
        <taxon>Metazoa</taxon>
        <taxon>Ecdysozoa</taxon>
        <taxon>Arthropoda</taxon>
        <taxon>Hexapoda</taxon>
        <taxon>Insecta</taxon>
        <taxon>Pterygota</taxon>
        <taxon>Neoptera</taxon>
        <taxon>Endopterygota</taxon>
        <taxon>Lepidoptera</taxon>
        <taxon>Glossata</taxon>
        <taxon>Ditrysia</taxon>
        <taxon>Papilionoidea</taxon>
        <taxon>Nymphalidae</taxon>
        <taxon>Satyrinae</taxon>
        <taxon>Satyrini</taxon>
        <taxon>Parargina</taxon>
        <taxon>Pararge</taxon>
    </lineage>
</organism>
<evidence type="ECO:0000256" key="4">
    <source>
        <dbReference type="ARBA" id="ARBA00022692"/>
    </source>
</evidence>
<dbReference type="GO" id="GO:0009922">
    <property type="term" value="F:fatty acid elongase activity"/>
    <property type="evidence" value="ECO:0007669"/>
    <property type="project" value="UniProtKB-EC"/>
</dbReference>
<accession>A0A8S4S640</accession>
<feature type="transmembrane region" description="Helical" evidence="10">
    <location>
        <begin position="195"/>
        <end position="215"/>
    </location>
</feature>
<evidence type="ECO:0000313" key="11">
    <source>
        <dbReference type="EMBL" id="CAH2245649.1"/>
    </source>
</evidence>
<dbReference type="GO" id="GO:0042761">
    <property type="term" value="P:very long-chain fatty acid biosynthetic process"/>
    <property type="evidence" value="ECO:0007669"/>
    <property type="project" value="TreeGrafter"/>
</dbReference>
<dbReference type="InterPro" id="IPR002076">
    <property type="entry name" value="ELO_fam"/>
</dbReference>
<dbReference type="GO" id="GO:0019367">
    <property type="term" value="P:fatty acid elongation, saturated fatty acid"/>
    <property type="evidence" value="ECO:0007669"/>
    <property type="project" value="TreeGrafter"/>
</dbReference>
<feature type="transmembrane region" description="Helical" evidence="10">
    <location>
        <begin position="120"/>
        <end position="143"/>
    </location>
</feature>
<keyword evidence="9 10" id="KW-0275">Fatty acid biosynthesis</keyword>
<keyword evidence="12" id="KW-1185">Reference proteome</keyword>
<dbReference type="Pfam" id="PF01151">
    <property type="entry name" value="ELO"/>
    <property type="match status" value="1"/>
</dbReference>
<dbReference type="GO" id="GO:0030148">
    <property type="term" value="P:sphingolipid biosynthetic process"/>
    <property type="evidence" value="ECO:0007669"/>
    <property type="project" value="TreeGrafter"/>
</dbReference>
<dbReference type="InterPro" id="IPR030457">
    <property type="entry name" value="ELO_CS"/>
</dbReference>
<protein>
    <recommendedName>
        <fullName evidence="10">Elongation of very long chain fatty acids protein</fullName>
        <ecNumber evidence="10">2.3.1.199</ecNumber>
    </recommendedName>
    <alternativeName>
        <fullName evidence="10">Very-long-chain 3-oxoacyl-CoA synthase</fullName>
    </alternativeName>
</protein>
<keyword evidence="6 10" id="KW-1133">Transmembrane helix</keyword>
<dbReference type="EC" id="2.3.1.199" evidence="10"/>
<dbReference type="PANTHER" id="PTHR11157">
    <property type="entry name" value="FATTY ACID ACYL TRANSFERASE-RELATED"/>
    <property type="match status" value="1"/>
</dbReference>
<evidence type="ECO:0000256" key="9">
    <source>
        <dbReference type="ARBA" id="ARBA00023160"/>
    </source>
</evidence>
<dbReference type="GO" id="GO:0005789">
    <property type="term" value="C:endoplasmic reticulum membrane"/>
    <property type="evidence" value="ECO:0007669"/>
    <property type="project" value="TreeGrafter"/>
</dbReference>
<comment type="similarity">
    <text evidence="10">Belongs to the ELO family.</text>
</comment>
<proteinExistence type="inferred from homology"/>